<proteinExistence type="inferred from homology"/>
<evidence type="ECO:0000256" key="5">
    <source>
        <dbReference type="ARBA" id="ARBA00022723"/>
    </source>
</evidence>
<evidence type="ECO:0000256" key="4">
    <source>
        <dbReference type="ARBA" id="ARBA00022722"/>
    </source>
</evidence>
<keyword evidence="5" id="KW-0479">Metal-binding</keyword>
<evidence type="ECO:0000256" key="2">
    <source>
        <dbReference type="ARBA" id="ARBA00004123"/>
    </source>
</evidence>
<keyword evidence="4" id="KW-0540">Nuclease</keyword>
<dbReference type="GO" id="GO:0004518">
    <property type="term" value="F:nuclease activity"/>
    <property type="evidence" value="ECO:0007669"/>
    <property type="project" value="UniProtKB-KW"/>
</dbReference>
<comment type="cofactor">
    <cofactor evidence="1">
        <name>a divalent metal cation</name>
        <dbReference type="ChEBI" id="CHEBI:60240"/>
    </cofactor>
</comment>
<dbReference type="InterPro" id="IPR045249">
    <property type="entry name" value="HARBI1-like"/>
</dbReference>
<dbReference type="EnsemblMetazoa" id="XM_011684722">
    <property type="protein sequence ID" value="XP_011683024"/>
    <property type="gene ID" value="LOC591763"/>
</dbReference>
<dbReference type="Proteomes" id="UP000007110">
    <property type="component" value="Unassembled WGS sequence"/>
</dbReference>
<organism evidence="9 10">
    <name type="scientific">Strongylocentrotus purpuratus</name>
    <name type="common">Purple sea urchin</name>
    <dbReference type="NCBI Taxonomy" id="7668"/>
    <lineage>
        <taxon>Eukaryota</taxon>
        <taxon>Metazoa</taxon>
        <taxon>Echinodermata</taxon>
        <taxon>Eleutherozoa</taxon>
        <taxon>Echinozoa</taxon>
        <taxon>Echinoidea</taxon>
        <taxon>Euechinoidea</taxon>
        <taxon>Echinacea</taxon>
        <taxon>Camarodonta</taxon>
        <taxon>Echinidea</taxon>
        <taxon>Strongylocentrotidae</taxon>
        <taxon>Strongylocentrotus</taxon>
    </lineage>
</organism>
<evidence type="ECO:0000256" key="3">
    <source>
        <dbReference type="ARBA" id="ARBA00006958"/>
    </source>
</evidence>
<dbReference type="RefSeq" id="XP_011683024.2">
    <property type="nucleotide sequence ID" value="XM_011684722.2"/>
</dbReference>
<reference evidence="9" key="2">
    <citation type="submission" date="2021-01" db="UniProtKB">
        <authorList>
            <consortium name="EnsemblMetazoa"/>
        </authorList>
    </citation>
    <scope>IDENTIFICATION</scope>
</reference>
<dbReference type="PANTHER" id="PTHR22930:SF269">
    <property type="entry name" value="NUCLEASE HARBI1-LIKE PROTEIN"/>
    <property type="match status" value="1"/>
</dbReference>
<comment type="similarity">
    <text evidence="3">Belongs to the HARBI1 family.</text>
</comment>
<feature type="domain" description="DDE Tnp4" evidence="8">
    <location>
        <begin position="186"/>
        <end position="350"/>
    </location>
</feature>
<dbReference type="Pfam" id="PF13359">
    <property type="entry name" value="DDE_Tnp_4"/>
    <property type="match status" value="1"/>
</dbReference>
<dbReference type="GO" id="GO:0005634">
    <property type="term" value="C:nucleus"/>
    <property type="evidence" value="ECO:0007669"/>
    <property type="project" value="UniProtKB-SubCell"/>
</dbReference>
<name>A0A7M7HNA2_STRPU</name>
<comment type="subcellular location">
    <subcellularLocation>
        <location evidence="2">Nucleus</location>
    </subcellularLocation>
</comment>
<evidence type="ECO:0000313" key="9">
    <source>
        <dbReference type="EnsemblMetazoa" id="XP_011683024"/>
    </source>
</evidence>
<evidence type="ECO:0000256" key="7">
    <source>
        <dbReference type="ARBA" id="ARBA00023242"/>
    </source>
</evidence>
<dbReference type="PANTHER" id="PTHR22930">
    <property type="match status" value="1"/>
</dbReference>
<protein>
    <recommendedName>
        <fullName evidence="8">DDE Tnp4 domain-containing protein</fullName>
    </recommendedName>
</protein>
<dbReference type="OrthoDB" id="5973903at2759"/>
<evidence type="ECO:0000256" key="6">
    <source>
        <dbReference type="ARBA" id="ARBA00022801"/>
    </source>
</evidence>
<keyword evidence="6" id="KW-0378">Hydrolase</keyword>
<evidence type="ECO:0000256" key="1">
    <source>
        <dbReference type="ARBA" id="ARBA00001968"/>
    </source>
</evidence>
<keyword evidence="7" id="KW-0539">Nucleus</keyword>
<dbReference type="KEGG" id="spu:591763"/>
<dbReference type="GeneID" id="591763"/>
<dbReference type="InParanoid" id="A0A7M7HNA2"/>
<keyword evidence="10" id="KW-1185">Reference proteome</keyword>
<dbReference type="GO" id="GO:0016787">
    <property type="term" value="F:hydrolase activity"/>
    <property type="evidence" value="ECO:0007669"/>
    <property type="project" value="UniProtKB-KW"/>
</dbReference>
<evidence type="ECO:0000313" key="10">
    <source>
        <dbReference type="Proteomes" id="UP000007110"/>
    </source>
</evidence>
<dbReference type="OMA" id="ANYKFVY"/>
<accession>A0A7M7HNA2</accession>
<dbReference type="GO" id="GO:0046872">
    <property type="term" value="F:metal ion binding"/>
    <property type="evidence" value="ECO:0007669"/>
    <property type="project" value="UniProtKB-KW"/>
</dbReference>
<evidence type="ECO:0000259" key="8">
    <source>
        <dbReference type="Pfam" id="PF13359"/>
    </source>
</evidence>
<dbReference type="InterPro" id="IPR027806">
    <property type="entry name" value="HARBI1_dom"/>
</dbReference>
<reference evidence="10" key="1">
    <citation type="submission" date="2015-02" db="EMBL/GenBank/DDBJ databases">
        <title>Genome sequencing for Strongylocentrotus purpuratus.</title>
        <authorList>
            <person name="Murali S."/>
            <person name="Liu Y."/>
            <person name="Vee V."/>
            <person name="English A."/>
            <person name="Wang M."/>
            <person name="Skinner E."/>
            <person name="Han Y."/>
            <person name="Muzny D.M."/>
            <person name="Worley K.C."/>
            <person name="Gibbs R.A."/>
        </authorList>
    </citation>
    <scope>NUCLEOTIDE SEQUENCE</scope>
</reference>
<sequence length="427" mass="49100">MPLIPPQLLRDPQPQHFDRLRERVAYARYRYNLNLAALVALVAEEERRAELLRRKRRWWLMNELRRESPADFKSFLRVEPDLFLELVQRVGPRIEKSKKGRPPLQPGLKLAITLRFLATGNSFRSLEFSFRVAHNTISIFIPVVCQAIVDEYRQKVFKTPSTPDEWRRVAQVFQDRWNFPHVCGAVDGKHVATRKPAHSGSTYYTYKGYYSIVILVLADGEYKALWADVGSQGSDSDCGIFNRSGLLRSLITGTIGFPPPEPLPNDDRDSGFFLLGDNAFPLREFMLKPFSKRYLNREEMVCNYRLSRARRVVENLFGIMAKRFRCLLTTLDVEPERAMTISNACITLHNLLRARYGLAPREADEEDDQNQLMPGAWRTDAVMREVEDQARAPRANAAGQALRSTFKAYFNSDAGSVPWQLPILGFQ</sequence>
<dbReference type="AlphaFoldDB" id="A0A7M7HNA2"/>